<dbReference type="Gene3D" id="1.10.287.110">
    <property type="entry name" value="DnaJ domain"/>
    <property type="match status" value="1"/>
</dbReference>
<keyword evidence="4" id="KW-1185">Reference proteome</keyword>
<dbReference type="Pfam" id="PF00226">
    <property type="entry name" value="DnaJ"/>
    <property type="match status" value="1"/>
</dbReference>
<dbReference type="InterPro" id="IPR029024">
    <property type="entry name" value="TerB-like"/>
</dbReference>
<reference evidence="3 4" key="1">
    <citation type="journal article" date="2023" name="Int. J. Syst. Evol. Microbiol.">
        <title>Terrisporobacter hibernicus sp. nov., isolated from bovine faeces in Northern Ireland.</title>
        <authorList>
            <person name="Mitchell M."/>
            <person name="Nguyen S.V."/>
            <person name="Connor M."/>
            <person name="Fairley D.J."/>
            <person name="Donoghue O."/>
            <person name="Marshall H."/>
            <person name="Koolman L."/>
            <person name="McMullan G."/>
            <person name="Schaffer K.E."/>
            <person name="McGrath J.W."/>
            <person name="Fanning S."/>
        </authorList>
    </citation>
    <scope>NUCLEOTIDE SEQUENCE [LARGE SCALE GENOMIC DNA]</scope>
    <source>
        <strain evidence="3 4">MCA3</strain>
    </source>
</reference>
<dbReference type="CDD" id="cd07177">
    <property type="entry name" value="terB_like"/>
    <property type="match status" value="1"/>
</dbReference>
<dbReference type="PRINTS" id="PR00625">
    <property type="entry name" value="JDOMAIN"/>
</dbReference>
<sequence>MTLMEDLLLKGYIDENLEENVENATADYLMRLFIYCAKADEEISQKERDYILDYFESFDMNSSEEIWLFAQYDYGRFHNYNKETIIYLKNSIGKLLDKKNLDFKILSHLITLCLIDNEALNNSQAEIISDFINVFNLDANSCDQIYDKVLNEKNTKIQEDENADDLDECYKILGLSKNCTKEDLKKQYAYLTKSYHPDKYNKEEMPAEVRKELEDAYKKINLAYDRLRDIF</sequence>
<dbReference type="GO" id="GO:0006260">
    <property type="term" value="P:DNA replication"/>
    <property type="evidence" value="ECO:0007669"/>
    <property type="project" value="UniProtKB-KW"/>
</dbReference>
<dbReference type="InterPro" id="IPR036869">
    <property type="entry name" value="J_dom_sf"/>
</dbReference>
<name>A0AAX2ZHD7_9FIRM</name>
<dbReference type="EMBL" id="CP081135">
    <property type="protein sequence ID" value="UEL47772.1"/>
    <property type="molecule type" value="Genomic_DNA"/>
</dbReference>
<dbReference type="CDD" id="cd06257">
    <property type="entry name" value="DnaJ"/>
    <property type="match status" value="1"/>
</dbReference>
<accession>A0AAX2ZHD7</accession>
<dbReference type="InterPro" id="IPR001623">
    <property type="entry name" value="DnaJ_domain"/>
</dbReference>
<protein>
    <submittedName>
        <fullName evidence="3">DnaJ domain-containing protein</fullName>
    </submittedName>
</protein>
<dbReference type="SMART" id="SM00271">
    <property type="entry name" value="DnaJ"/>
    <property type="match status" value="1"/>
</dbReference>
<dbReference type="SUPFAM" id="SSF46565">
    <property type="entry name" value="Chaperone J-domain"/>
    <property type="match status" value="1"/>
</dbReference>
<evidence type="ECO:0000313" key="3">
    <source>
        <dbReference type="EMBL" id="UEL47772.1"/>
    </source>
</evidence>
<dbReference type="InterPro" id="IPR050817">
    <property type="entry name" value="DjlA_DnaK_co-chaperone"/>
</dbReference>
<dbReference type="PANTHER" id="PTHR24074">
    <property type="entry name" value="CO-CHAPERONE PROTEIN DJLA"/>
    <property type="match status" value="1"/>
</dbReference>
<dbReference type="AlphaFoldDB" id="A0AAX2ZHD7"/>
<proteinExistence type="predicted"/>
<evidence type="ECO:0000313" key="4">
    <source>
        <dbReference type="Proteomes" id="UP001198983"/>
    </source>
</evidence>
<evidence type="ECO:0000256" key="1">
    <source>
        <dbReference type="ARBA" id="ARBA00022705"/>
    </source>
</evidence>
<dbReference type="KEGG" id="tem:JW646_19495"/>
<keyword evidence="1" id="KW-0235">DNA replication</keyword>
<dbReference type="Gene3D" id="1.10.3680.10">
    <property type="entry name" value="TerB-like"/>
    <property type="match status" value="1"/>
</dbReference>
<evidence type="ECO:0000259" key="2">
    <source>
        <dbReference type="PROSITE" id="PS50076"/>
    </source>
</evidence>
<dbReference type="Proteomes" id="UP001198983">
    <property type="component" value="Chromosome"/>
</dbReference>
<gene>
    <name evidence="3" type="ORF">JW646_19495</name>
</gene>
<feature type="domain" description="J" evidence="2">
    <location>
        <begin position="168"/>
        <end position="231"/>
    </location>
</feature>
<dbReference type="PROSITE" id="PS50076">
    <property type="entry name" value="DNAJ_2"/>
    <property type="match status" value="1"/>
</dbReference>
<organism evidence="3 4">
    <name type="scientific">Terrisporobacter hibernicus</name>
    <dbReference type="NCBI Taxonomy" id="2813371"/>
    <lineage>
        <taxon>Bacteria</taxon>
        <taxon>Bacillati</taxon>
        <taxon>Bacillota</taxon>
        <taxon>Clostridia</taxon>
        <taxon>Peptostreptococcales</taxon>
        <taxon>Peptostreptococcaceae</taxon>
        <taxon>Terrisporobacter</taxon>
    </lineage>
</organism>
<dbReference type="SUPFAM" id="SSF158682">
    <property type="entry name" value="TerB-like"/>
    <property type="match status" value="1"/>
</dbReference>
<dbReference type="RefSeq" id="WP_074916990.1">
    <property type="nucleotide sequence ID" value="NZ_CP081135.1"/>
</dbReference>